<protein>
    <submittedName>
        <fullName evidence="3">SWIM-type domain-containing protein</fullName>
    </submittedName>
</protein>
<accession>A0A914Q7D7</accession>
<reference evidence="3" key="1">
    <citation type="submission" date="2022-11" db="UniProtKB">
        <authorList>
            <consortium name="WormBaseParasite"/>
        </authorList>
    </citation>
    <scope>IDENTIFICATION</scope>
</reference>
<dbReference type="WBParaSite" id="PDA_v2.g23061.t1">
    <property type="protein sequence ID" value="PDA_v2.g23061.t1"/>
    <property type="gene ID" value="PDA_v2.g23061"/>
</dbReference>
<evidence type="ECO:0000256" key="1">
    <source>
        <dbReference type="SAM" id="MobiDB-lite"/>
    </source>
</evidence>
<dbReference type="Proteomes" id="UP000887578">
    <property type="component" value="Unplaced"/>
</dbReference>
<name>A0A914Q7D7_9BILA</name>
<evidence type="ECO:0000313" key="2">
    <source>
        <dbReference type="Proteomes" id="UP000887578"/>
    </source>
</evidence>
<organism evidence="2 3">
    <name type="scientific">Panagrolaimus davidi</name>
    <dbReference type="NCBI Taxonomy" id="227884"/>
    <lineage>
        <taxon>Eukaryota</taxon>
        <taxon>Metazoa</taxon>
        <taxon>Ecdysozoa</taxon>
        <taxon>Nematoda</taxon>
        <taxon>Chromadorea</taxon>
        <taxon>Rhabditida</taxon>
        <taxon>Tylenchina</taxon>
        <taxon>Panagrolaimomorpha</taxon>
        <taxon>Panagrolaimoidea</taxon>
        <taxon>Panagrolaimidae</taxon>
        <taxon>Panagrolaimus</taxon>
    </lineage>
</organism>
<evidence type="ECO:0000313" key="3">
    <source>
        <dbReference type="WBParaSite" id="PDA_v2.g23061.t1"/>
    </source>
</evidence>
<proteinExistence type="predicted"/>
<feature type="compositionally biased region" description="Polar residues" evidence="1">
    <location>
        <begin position="117"/>
        <end position="128"/>
    </location>
</feature>
<dbReference type="AlphaFoldDB" id="A0A914Q7D7"/>
<sequence>MVICELPHQLLPNLSEVQRMDFVTSARTYQVFNCSPDEPGAFLVTKGEENFKIFSKSIPIICKCMYGKNNISICVHILAIDIKFPDFKIVDQIVKYLEEESEAQRIKRITDQKDGNKQSSSRRTGSKVTRNRKRRIDEIVDTTYSPSNSDTLIEEPGPSLLPLAPSFVRHGNDRLPRPPQLIRHQISHITVIQPASQPIRQPIANRIQRPIRQPIPQSIAQPIPQPIAQPIPRHLVSKQRRADNNPHTTEKEEVREALK</sequence>
<feature type="region of interest" description="Disordered" evidence="1">
    <location>
        <begin position="234"/>
        <end position="259"/>
    </location>
</feature>
<feature type="compositionally biased region" description="Basic and acidic residues" evidence="1">
    <location>
        <begin position="107"/>
        <end position="116"/>
    </location>
</feature>
<feature type="compositionally biased region" description="Basic and acidic residues" evidence="1">
    <location>
        <begin position="240"/>
        <end position="259"/>
    </location>
</feature>
<keyword evidence="2" id="KW-1185">Reference proteome</keyword>
<feature type="region of interest" description="Disordered" evidence="1">
    <location>
        <begin position="107"/>
        <end position="141"/>
    </location>
</feature>